<dbReference type="EMBL" id="PQGG01000015">
    <property type="protein sequence ID" value="POP53452.1"/>
    <property type="molecule type" value="Genomic_DNA"/>
</dbReference>
<dbReference type="AlphaFoldDB" id="A0A2S4HHH7"/>
<dbReference type="CDD" id="cd00207">
    <property type="entry name" value="fer2"/>
    <property type="match status" value="1"/>
</dbReference>
<feature type="domain" description="2Fe-2S ferredoxin-type" evidence="1">
    <location>
        <begin position="15"/>
        <end position="66"/>
    </location>
</feature>
<dbReference type="OrthoDB" id="9806195at2"/>
<evidence type="ECO:0000313" key="3">
    <source>
        <dbReference type="Proteomes" id="UP000237222"/>
    </source>
</evidence>
<dbReference type="InterPro" id="IPR036010">
    <property type="entry name" value="2Fe-2S_ferredoxin-like_sf"/>
</dbReference>
<proteinExistence type="predicted"/>
<evidence type="ECO:0000259" key="1">
    <source>
        <dbReference type="Pfam" id="PF00111"/>
    </source>
</evidence>
<sequence>MSTLRLSIIDAALNLPIRDDVNLLEQCLSANLVVARSCRNGNCGRCDSTLLKGRVQLRNGLQLEGPTTIALCISHAQSDLQISQLPLIKSPSHWRCQWQSSSQLRLPAGRQIPPRKGDICAILFENSVELNEIADISGRDIHLLNACTNSPANHSVSLITIDRDHQGQYALWREHQHQRQTLWAHINHATAVIAQAAYQQNTDGAHYHIEHMPKG</sequence>
<dbReference type="RefSeq" id="WP_103683736.1">
    <property type="nucleotide sequence ID" value="NZ_PQGG01000015.1"/>
</dbReference>
<dbReference type="Pfam" id="PF00111">
    <property type="entry name" value="Fer2"/>
    <property type="match status" value="1"/>
</dbReference>
<dbReference type="InterPro" id="IPR012675">
    <property type="entry name" value="Beta-grasp_dom_sf"/>
</dbReference>
<accession>A0A2S4HHH7</accession>
<evidence type="ECO:0000313" key="2">
    <source>
        <dbReference type="EMBL" id="POP53452.1"/>
    </source>
</evidence>
<dbReference type="GO" id="GO:0051536">
    <property type="term" value="F:iron-sulfur cluster binding"/>
    <property type="evidence" value="ECO:0007669"/>
    <property type="project" value="InterPro"/>
</dbReference>
<dbReference type="Gene3D" id="3.10.20.30">
    <property type="match status" value="1"/>
</dbReference>
<protein>
    <recommendedName>
        <fullName evidence="1">2Fe-2S ferredoxin-type domain-containing protein</fullName>
    </recommendedName>
</protein>
<dbReference type="Proteomes" id="UP000237222">
    <property type="component" value="Unassembled WGS sequence"/>
</dbReference>
<gene>
    <name evidence="2" type="ORF">C0068_06770</name>
</gene>
<reference evidence="2" key="1">
    <citation type="submission" date="2018-01" db="EMBL/GenBank/DDBJ databases">
        <authorList>
            <person name="Yu X.-D."/>
        </authorList>
    </citation>
    <scope>NUCLEOTIDE SEQUENCE</scope>
    <source>
        <strain evidence="2">ZX-21</strain>
    </source>
</reference>
<name>A0A2S4HHH7_9GAMM</name>
<dbReference type="InterPro" id="IPR001041">
    <property type="entry name" value="2Fe-2S_ferredoxin-type"/>
</dbReference>
<organism evidence="2 3">
    <name type="scientific">Zhongshania marina</name>
    <dbReference type="NCBI Taxonomy" id="2304603"/>
    <lineage>
        <taxon>Bacteria</taxon>
        <taxon>Pseudomonadati</taxon>
        <taxon>Pseudomonadota</taxon>
        <taxon>Gammaproteobacteria</taxon>
        <taxon>Cellvibrionales</taxon>
        <taxon>Spongiibacteraceae</taxon>
        <taxon>Zhongshania</taxon>
    </lineage>
</organism>
<comment type="caution">
    <text evidence="2">The sequence shown here is derived from an EMBL/GenBank/DDBJ whole genome shotgun (WGS) entry which is preliminary data.</text>
</comment>
<dbReference type="SUPFAM" id="SSF54292">
    <property type="entry name" value="2Fe-2S ferredoxin-like"/>
    <property type="match status" value="1"/>
</dbReference>